<keyword evidence="4" id="KW-1185">Reference proteome</keyword>
<dbReference type="Pfam" id="PF07714">
    <property type="entry name" value="PK_Tyr_Ser-Thr"/>
    <property type="match status" value="2"/>
</dbReference>
<dbReference type="GO" id="GO:0005524">
    <property type="term" value="F:ATP binding"/>
    <property type="evidence" value="ECO:0007669"/>
    <property type="project" value="InterPro"/>
</dbReference>
<dbReference type="GO" id="GO:0004672">
    <property type="term" value="F:protein kinase activity"/>
    <property type="evidence" value="ECO:0007669"/>
    <property type="project" value="InterPro"/>
</dbReference>
<protein>
    <recommendedName>
        <fullName evidence="2">Protein kinase domain-containing protein</fullName>
    </recommendedName>
</protein>
<feature type="domain" description="Protein kinase" evidence="2">
    <location>
        <begin position="112"/>
        <end position="436"/>
    </location>
</feature>
<dbReference type="InterPro" id="IPR001245">
    <property type="entry name" value="Ser-Thr/Tyr_kinase_cat_dom"/>
</dbReference>
<proteinExistence type="predicted"/>
<evidence type="ECO:0000313" key="4">
    <source>
        <dbReference type="Proteomes" id="UP000224567"/>
    </source>
</evidence>
<dbReference type="EMBL" id="MLFT02000005">
    <property type="protein sequence ID" value="PHT49192.1"/>
    <property type="molecule type" value="Genomic_DNA"/>
</dbReference>
<reference evidence="4" key="2">
    <citation type="journal article" date="2017" name="J. Anim. Genet.">
        <title>Multiple reference genome sequences of hot pepper reveal the massive evolution of plant disease resistance genes by retroduplication.</title>
        <authorList>
            <person name="Kim S."/>
            <person name="Park J."/>
            <person name="Yeom S.-I."/>
            <person name="Kim Y.-M."/>
            <person name="Seo E."/>
            <person name="Kim K.-T."/>
            <person name="Kim M.-S."/>
            <person name="Lee J.M."/>
            <person name="Cheong K."/>
            <person name="Shin H.-S."/>
            <person name="Kim S.-B."/>
            <person name="Han K."/>
            <person name="Lee J."/>
            <person name="Park M."/>
            <person name="Lee H.-A."/>
            <person name="Lee H.-Y."/>
            <person name="Lee Y."/>
            <person name="Oh S."/>
            <person name="Lee J.H."/>
            <person name="Choi E."/>
            <person name="Choi E."/>
            <person name="Lee S.E."/>
            <person name="Jeon J."/>
            <person name="Kim H."/>
            <person name="Choi G."/>
            <person name="Song H."/>
            <person name="Lee J."/>
            <person name="Lee S.-C."/>
            <person name="Kwon J.-K."/>
            <person name="Lee H.-Y."/>
            <person name="Koo N."/>
            <person name="Hong Y."/>
            <person name="Kim R.W."/>
            <person name="Kang W.-H."/>
            <person name="Huh J.H."/>
            <person name="Kang B.-C."/>
            <person name="Yang T.-J."/>
            <person name="Lee Y.-H."/>
            <person name="Bennetzen J.L."/>
            <person name="Choi D."/>
        </authorList>
    </citation>
    <scope>NUCLEOTIDE SEQUENCE [LARGE SCALE GENOMIC DNA]</scope>
    <source>
        <strain evidence="4">cv. PBC81</strain>
    </source>
</reference>
<feature type="compositionally biased region" description="Polar residues" evidence="1">
    <location>
        <begin position="46"/>
        <end position="58"/>
    </location>
</feature>
<sequence>MCGSRKKLSNQVIESTHKPRKSSSSSKNSSSPMKKLSSLNDHHHQSSPSRSHNLISPNGSTESFILKNLQNSQSWASSSKSSHHSLSSLKGVLFPEQPHIYNFNEIRSATQNFLKNPLSSSSKSTSWRCDLRGQDVVVIQRKFRRYMDTDELVDQVAMLCRSHHSSLIPLKGASVSGNYIYLAYEYTQGVNLSEALRNRRNPNFTVLSNWLSRIQIASDVAHGLDYIHHSTGLGLGFVHNHIKSSSIIVTEPSLNAKICHFGTAELCGETRIQIQDPNSENGSKKSEIQDLSSENGLKKLPELKRSGSKGVKLEGTRGYMAPEFQWTGTATVKSDVYAFGVVVLELISGKEAMKYEFDEQTGGYIRVSVIETAAKATAEGGGGGGLRGWVDKRLKDSYPVEVAEKLIRVGLECVETNPNNRPDMGRVAGRVSQLYLESKVWADKFAPLTDFTVSLAPR</sequence>
<dbReference type="InterPro" id="IPR000719">
    <property type="entry name" value="Prot_kinase_dom"/>
</dbReference>
<gene>
    <name evidence="3" type="ORF">CQW23_13400</name>
</gene>
<dbReference type="PANTHER" id="PTHR46863:SF2">
    <property type="entry name" value="LYSM DOMAIN RECEPTOR-LIKE KINASE 3"/>
    <property type="match status" value="1"/>
</dbReference>
<dbReference type="Gene3D" id="1.10.510.10">
    <property type="entry name" value="Transferase(Phosphotransferase) domain 1"/>
    <property type="match status" value="1"/>
</dbReference>
<name>A0A2G2WVF4_CAPBA</name>
<feature type="region of interest" description="Disordered" evidence="1">
    <location>
        <begin position="1"/>
        <end position="58"/>
    </location>
</feature>
<dbReference type="PANTHER" id="PTHR46863">
    <property type="entry name" value="OS09G0572100 PROTEIN"/>
    <property type="match status" value="1"/>
</dbReference>
<dbReference type="Gene3D" id="3.30.200.20">
    <property type="entry name" value="Phosphorylase Kinase, domain 1"/>
    <property type="match status" value="1"/>
</dbReference>
<comment type="caution">
    <text evidence="3">The sequence shown here is derived from an EMBL/GenBank/DDBJ whole genome shotgun (WGS) entry which is preliminary data.</text>
</comment>
<evidence type="ECO:0000259" key="2">
    <source>
        <dbReference type="PROSITE" id="PS50011"/>
    </source>
</evidence>
<accession>A0A2G2WVF4</accession>
<reference evidence="3 4" key="1">
    <citation type="journal article" date="2017" name="Genome Biol.">
        <title>New reference genome sequences of hot pepper reveal the massive evolution of plant disease-resistance genes by retroduplication.</title>
        <authorList>
            <person name="Kim S."/>
            <person name="Park J."/>
            <person name="Yeom S.I."/>
            <person name="Kim Y.M."/>
            <person name="Seo E."/>
            <person name="Kim K.T."/>
            <person name="Kim M.S."/>
            <person name="Lee J.M."/>
            <person name="Cheong K."/>
            <person name="Shin H.S."/>
            <person name="Kim S.B."/>
            <person name="Han K."/>
            <person name="Lee J."/>
            <person name="Park M."/>
            <person name="Lee H.A."/>
            <person name="Lee H.Y."/>
            <person name="Lee Y."/>
            <person name="Oh S."/>
            <person name="Lee J.H."/>
            <person name="Choi E."/>
            <person name="Choi E."/>
            <person name="Lee S.E."/>
            <person name="Jeon J."/>
            <person name="Kim H."/>
            <person name="Choi G."/>
            <person name="Song H."/>
            <person name="Lee J."/>
            <person name="Lee S.C."/>
            <person name="Kwon J.K."/>
            <person name="Lee H.Y."/>
            <person name="Koo N."/>
            <person name="Hong Y."/>
            <person name="Kim R.W."/>
            <person name="Kang W.H."/>
            <person name="Huh J.H."/>
            <person name="Kang B.C."/>
            <person name="Yang T.J."/>
            <person name="Lee Y.H."/>
            <person name="Bennetzen J.L."/>
            <person name="Choi D."/>
        </authorList>
    </citation>
    <scope>NUCLEOTIDE SEQUENCE [LARGE SCALE GENOMIC DNA]</scope>
    <source>
        <strain evidence="4">cv. PBC81</strain>
    </source>
</reference>
<dbReference type="InterPro" id="IPR011009">
    <property type="entry name" value="Kinase-like_dom_sf"/>
</dbReference>
<evidence type="ECO:0000313" key="3">
    <source>
        <dbReference type="EMBL" id="PHT49192.1"/>
    </source>
</evidence>
<dbReference type="OrthoDB" id="4062651at2759"/>
<feature type="compositionally biased region" description="Low complexity" evidence="1">
    <location>
        <begin position="22"/>
        <end position="39"/>
    </location>
</feature>
<dbReference type="SUPFAM" id="SSF56112">
    <property type="entry name" value="Protein kinase-like (PK-like)"/>
    <property type="match status" value="1"/>
</dbReference>
<dbReference type="AlphaFoldDB" id="A0A2G2WVF4"/>
<evidence type="ECO:0000256" key="1">
    <source>
        <dbReference type="SAM" id="MobiDB-lite"/>
    </source>
</evidence>
<dbReference type="PROSITE" id="PS50011">
    <property type="entry name" value="PROTEIN_KINASE_DOM"/>
    <property type="match status" value="1"/>
</dbReference>
<dbReference type="Proteomes" id="UP000224567">
    <property type="component" value="Unassembled WGS sequence"/>
</dbReference>
<organism evidence="3 4">
    <name type="scientific">Capsicum baccatum</name>
    <name type="common">Peruvian pepper</name>
    <dbReference type="NCBI Taxonomy" id="33114"/>
    <lineage>
        <taxon>Eukaryota</taxon>
        <taxon>Viridiplantae</taxon>
        <taxon>Streptophyta</taxon>
        <taxon>Embryophyta</taxon>
        <taxon>Tracheophyta</taxon>
        <taxon>Spermatophyta</taxon>
        <taxon>Magnoliopsida</taxon>
        <taxon>eudicotyledons</taxon>
        <taxon>Gunneridae</taxon>
        <taxon>Pentapetalae</taxon>
        <taxon>asterids</taxon>
        <taxon>lamiids</taxon>
        <taxon>Solanales</taxon>
        <taxon>Solanaceae</taxon>
        <taxon>Solanoideae</taxon>
        <taxon>Capsiceae</taxon>
        <taxon>Capsicum</taxon>
    </lineage>
</organism>